<dbReference type="InterPro" id="IPR036375">
    <property type="entry name" value="Hemopexin-like_dom_sf"/>
</dbReference>
<dbReference type="Pfam" id="PF06483">
    <property type="entry name" value="ChiC"/>
    <property type="match status" value="1"/>
</dbReference>
<dbReference type="Gene3D" id="3.60.10.10">
    <property type="entry name" value="Endonuclease/exonuclease/phosphatase"/>
    <property type="match status" value="1"/>
</dbReference>
<dbReference type="SUPFAM" id="SSF50923">
    <property type="entry name" value="Hemopexin-like domain"/>
    <property type="match status" value="1"/>
</dbReference>
<sequence length="1858" mass="202366">MAEVNLKAMTWNLYGKEAPLKAVPRLMGEHDVAVAALQEVVNGDLLGLTASRPSVARFTARGTTWATTNVQIEQYTLDGTGDSAPVRGTAFVLRTGRENRGIALITTKDVDDVSADVHIIDVRPDADGEAFPALGVKLDDVWYYSIHASTQAKRAENNAETLVQDIAGLQDFLARGGDWAAMGDWNRFAAEDSSAYRTQRSKASKGVRSRFLSDQEPLEGAIFNSDIAVIHSGGLTHRQGAELDYMVAKGAGDGYKAKRAKSRGKSDHYPVFFGDDGSSDPDTCMGDAAPAANALRAADETCPLDEGVARAAVSMGDSYISGEGGRWQGNANTSGGDSWGTDRAADGTQVYDGGSACHRSDVAEIKSADIGGPPTDWERIPKERMFNIACSGAETEHILTDDFKGEKPQLEQLADLAERYELNTIVVSIGGNDLEFSSIVETCGKNFMLNKSACAEQADKDLTGRMGGVRRAVSKVLDGIRDVLIEAGQDVTGYNLVLQSYPSPLPAPEDVRYPGDHYDRYLQGGCPFYDEDLKWTRTGAIKKIGDMLRGVAQDKEALFLDLANAFAGHELCSKSARQARSGETLTTPIPADEAEWIRFVDGPTTSGERVEDIHPNAYGQQALGQCLSLALIQMEESPGQMYFPCVGTPGTGPYGSSVTLSPIDDAVETADGWRGDGARLGDHYIFQGGKYARFNPDANMNGSLDPDGKIKYGQTDGWLGAVRDTGDNWPSLDGTPFADGVDAVFEASTDKHQLMFLRGDRFARVEMEKGTADDTRVKGPMPIRDHFETLRDTAWDNTLDAAVGNARNQMLIFRKGAVGLMQVSMDDRKDTWIKEPKYAEDVFPVLKNTPFADRVDAALLRHQQTDAMWVDLISGTQVVTLKVDLNDLSRSTLATSVVSLTTMWPSLRGTVFDWEGGSRRPDKLNIKMSAGSPYDEGSDGRQAKPSVSGPHPRCRPEGLAETRDVDTPYCEVYDADGREWLGGDGHDRRVVGYFTGWRTGENSQPRYLVPNIPWSKVTHINYAFAKVDGGRISIGDTGDPRNPAVGLTWSDTLGAQIDGSLPYKGHFNLLARYKRKHPQVKVLISVGGWADTRNFYAMATNADGSVNQPGIDTFADSVTDFLDRYGAAFDGVDIDYEYPSALPKAGNPADWDLSDPRRKGLQAGYNALMKTLREKLDRAGADRGRYYLLTAAASASGYLVRGYDAGQALRYLDFVNLMTYDMHGSWNNFVGPQAPLYDDGRDNELEAAKFYSTKEYDKTGYFNVDWAYHYYRGALPPGRINIGIPYYTRGWQNVTGGDDGLWGTSSLPDQGQCQPGTGPGSGSSTPSSCGNGAEGIDNIWHDLGGAGQEVASGSNPMWHAKNLQEGKVPGYLRAYTNPNSEAAKLKGTYEEKYDDALRASWLWNPDKKVFLSTENDTSLDAKIEYVRDNKLGGVMMWELAGDYAKDDDGEYGMGYDMTTRLDDGLRDAGGYQTTRAGGTTPPDEVVDVRVEFVDHPTEKDPTSGDDPFYPMRPKLRVSNETDTTLPAGTEISFDIPTSAPPLLKDENYQEFGGELVVDKGREGANVGGLGADFHRVTLKLGYCEDLAPGAVRDIVLRHYLPLTGPANVTVKTGSHTYGSTQDGRQGTTTVTPDVPDGVDCQAEQWQPHPYNPHGTFAFDKDDDDWRIVDWVGGNVLDHPADWDTAYLVENQPGNENQLWTVDEDGGAGWYRIKSRGKCLQADGILKSLSVHDCDGEPHQWWQLRVMKAGEEDVVVTGTPATGTGYQLVSFADEEYEPAYVAEGKNSGDTPGTALVAGDPDGTTASTVIWDGFYWRTGWWTTVTDEPGKSDAWRKLGPVSDASPVRRLAPGAAKPRAGA</sequence>
<dbReference type="SUPFAM" id="SSF51445">
    <property type="entry name" value="(Trans)glycosidases"/>
    <property type="match status" value="1"/>
</dbReference>
<organism evidence="7 8">
    <name type="scientific">Streptosporangium algeriense</name>
    <dbReference type="NCBI Taxonomy" id="1682748"/>
    <lineage>
        <taxon>Bacteria</taxon>
        <taxon>Bacillati</taxon>
        <taxon>Actinomycetota</taxon>
        <taxon>Actinomycetes</taxon>
        <taxon>Streptosporangiales</taxon>
        <taxon>Streptosporangiaceae</taxon>
        <taxon>Streptosporangium</taxon>
    </lineage>
</organism>
<dbReference type="PROSITE" id="PS51642">
    <property type="entry name" value="HEMOPEXIN_2"/>
    <property type="match status" value="1"/>
</dbReference>
<dbReference type="InterPro" id="IPR009470">
    <property type="entry name" value="Chi_C"/>
</dbReference>
<feature type="compositionally biased region" description="Low complexity" evidence="5">
    <location>
        <begin position="1310"/>
        <end position="1330"/>
    </location>
</feature>
<dbReference type="SUPFAM" id="SSF54556">
    <property type="entry name" value="Chitinase insertion domain"/>
    <property type="match status" value="1"/>
</dbReference>
<dbReference type="Gene3D" id="2.80.10.50">
    <property type="match status" value="1"/>
</dbReference>
<dbReference type="CDD" id="cd00161">
    <property type="entry name" value="beta-trefoil_Ricin-like"/>
    <property type="match status" value="1"/>
</dbReference>
<feature type="non-terminal residue" evidence="7">
    <location>
        <position position="1858"/>
    </location>
</feature>
<dbReference type="InterPro" id="IPR029070">
    <property type="entry name" value="Chitinase_insertion_sf"/>
</dbReference>
<dbReference type="Gene3D" id="3.10.50.10">
    <property type="match status" value="1"/>
</dbReference>
<dbReference type="SMART" id="SM00636">
    <property type="entry name" value="Glyco_18"/>
    <property type="match status" value="1"/>
</dbReference>
<keyword evidence="1 4" id="KW-0378">Hydrolase</keyword>
<dbReference type="InterPro" id="IPR036514">
    <property type="entry name" value="SGNH_hydro_sf"/>
</dbReference>
<dbReference type="InterPro" id="IPR011583">
    <property type="entry name" value="Chitinase_II/V-like_cat"/>
</dbReference>
<evidence type="ECO:0000256" key="2">
    <source>
        <dbReference type="ARBA" id="ARBA00023024"/>
    </source>
</evidence>
<dbReference type="PANTHER" id="PTHR11177:SF308">
    <property type="entry name" value="CHITINASE A"/>
    <property type="match status" value="1"/>
</dbReference>
<dbReference type="SUPFAM" id="SSF52266">
    <property type="entry name" value="SGNH hydrolase"/>
    <property type="match status" value="1"/>
</dbReference>
<keyword evidence="2" id="KW-0146">Chitin degradation</keyword>
<dbReference type="SUPFAM" id="SSF56219">
    <property type="entry name" value="DNase I-like"/>
    <property type="match status" value="1"/>
</dbReference>
<keyword evidence="8" id="KW-1185">Reference proteome</keyword>
<evidence type="ECO:0000256" key="3">
    <source>
        <dbReference type="ARBA" id="ARBA00023295"/>
    </source>
</evidence>
<feature type="region of interest" description="Disordered" evidence="5">
    <location>
        <begin position="1825"/>
        <end position="1858"/>
    </location>
</feature>
<dbReference type="PROSITE" id="PS50231">
    <property type="entry name" value="RICIN_B_LECTIN"/>
    <property type="match status" value="1"/>
</dbReference>
<evidence type="ECO:0000313" key="7">
    <source>
        <dbReference type="EMBL" id="MFD0883824.1"/>
    </source>
</evidence>
<dbReference type="Proteomes" id="UP001597024">
    <property type="component" value="Unassembled WGS sequence"/>
</dbReference>
<dbReference type="InterPro" id="IPR036691">
    <property type="entry name" value="Endo/exonu/phosph_ase_sf"/>
</dbReference>
<dbReference type="InterPro" id="IPR035992">
    <property type="entry name" value="Ricin_B-like_lectins"/>
</dbReference>
<proteinExistence type="predicted"/>
<dbReference type="InterPro" id="IPR018487">
    <property type="entry name" value="Hemopexin-like_repeat"/>
</dbReference>
<feature type="domain" description="GH18" evidence="6">
    <location>
        <begin position="988"/>
        <end position="1468"/>
    </location>
</feature>
<evidence type="ECO:0000313" key="8">
    <source>
        <dbReference type="Proteomes" id="UP001597024"/>
    </source>
</evidence>
<dbReference type="CDD" id="cd06548">
    <property type="entry name" value="GH18_chitinase"/>
    <property type="match status" value="1"/>
</dbReference>
<dbReference type="EMBL" id="JBHTHX010000078">
    <property type="protein sequence ID" value="MFD0883824.1"/>
    <property type="molecule type" value="Genomic_DNA"/>
</dbReference>
<dbReference type="SUPFAM" id="SSF50370">
    <property type="entry name" value="Ricin B-like lectins"/>
    <property type="match status" value="1"/>
</dbReference>
<feature type="region of interest" description="Disordered" evidence="5">
    <location>
        <begin position="923"/>
        <end position="959"/>
    </location>
</feature>
<evidence type="ECO:0000256" key="1">
    <source>
        <dbReference type="ARBA" id="ARBA00022801"/>
    </source>
</evidence>
<dbReference type="PANTHER" id="PTHR11177">
    <property type="entry name" value="CHITINASE"/>
    <property type="match status" value="1"/>
</dbReference>
<dbReference type="Gene3D" id="3.20.20.80">
    <property type="entry name" value="Glycosidases"/>
    <property type="match status" value="1"/>
</dbReference>
<dbReference type="InterPro" id="IPR001223">
    <property type="entry name" value="Glyco_hydro18_cat"/>
</dbReference>
<reference evidence="8" key="1">
    <citation type="journal article" date="2019" name="Int. J. Syst. Evol. Microbiol.">
        <title>The Global Catalogue of Microorganisms (GCM) 10K type strain sequencing project: providing services to taxonomists for standard genome sequencing and annotation.</title>
        <authorList>
            <consortium name="The Broad Institute Genomics Platform"/>
            <consortium name="The Broad Institute Genome Sequencing Center for Infectious Disease"/>
            <person name="Wu L."/>
            <person name="Ma J."/>
        </authorList>
    </citation>
    <scope>NUCLEOTIDE SEQUENCE [LARGE SCALE GENOMIC DNA]</scope>
    <source>
        <strain evidence="8">CCUG 62974</strain>
    </source>
</reference>
<dbReference type="PROSITE" id="PS01095">
    <property type="entry name" value="GH18_1"/>
    <property type="match status" value="1"/>
</dbReference>
<evidence type="ECO:0000256" key="4">
    <source>
        <dbReference type="RuleBase" id="RU000489"/>
    </source>
</evidence>
<keyword evidence="2" id="KW-0624">Polysaccharide degradation</keyword>
<keyword evidence="2" id="KW-0119">Carbohydrate metabolism</keyword>
<dbReference type="InterPro" id="IPR001579">
    <property type="entry name" value="Glyco_hydro_18_chit_AS"/>
</dbReference>
<accession>A0ABW3DLF7</accession>
<dbReference type="GO" id="GO:0016787">
    <property type="term" value="F:hydrolase activity"/>
    <property type="evidence" value="ECO:0007669"/>
    <property type="project" value="UniProtKB-KW"/>
</dbReference>
<dbReference type="Gene3D" id="2.110.10.10">
    <property type="entry name" value="Hemopexin-like domain"/>
    <property type="match status" value="2"/>
</dbReference>
<gene>
    <name evidence="7" type="ORF">ACFQ08_04540</name>
</gene>
<evidence type="ECO:0000259" key="6">
    <source>
        <dbReference type="PROSITE" id="PS51910"/>
    </source>
</evidence>
<dbReference type="PROSITE" id="PS51910">
    <property type="entry name" value="GH18_2"/>
    <property type="match status" value="1"/>
</dbReference>
<keyword evidence="3 4" id="KW-0326">Glycosidase</keyword>
<evidence type="ECO:0000256" key="5">
    <source>
        <dbReference type="SAM" id="MobiDB-lite"/>
    </source>
</evidence>
<comment type="caution">
    <text evidence="7">The sequence shown here is derived from an EMBL/GenBank/DDBJ whole genome shotgun (WGS) entry which is preliminary data.</text>
</comment>
<feature type="region of interest" description="Disordered" evidence="5">
    <location>
        <begin position="1299"/>
        <end position="1331"/>
    </location>
</feature>
<dbReference type="Gene3D" id="3.40.50.1110">
    <property type="entry name" value="SGNH hydrolase"/>
    <property type="match status" value="1"/>
</dbReference>
<protein>
    <submittedName>
        <fullName evidence="7">Glycosyl hydrolase family 18 protein</fullName>
    </submittedName>
</protein>
<name>A0ABW3DLF7_9ACTN</name>
<dbReference type="InterPro" id="IPR050314">
    <property type="entry name" value="Glycosyl_Hydrlase_18"/>
</dbReference>
<dbReference type="InterPro" id="IPR017853">
    <property type="entry name" value="GH"/>
</dbReference>
<dbReference type="Pfam" id="PF00704">
    <property type="entry name" value="Glyco_hydro_18"/>
    <property type="match status" value="1"/>
</dbReference>